<dbReference type="AlphaFoldDB" id="A0A0W8FGA5"/>
<evidence type="ECO:0000259" key="4">
    <source>
        <dbReference type="SMART" id="SM00984"/>
    </source>
</evidence>
<accession>A0A0W8FGA5</accession>
<dbReference type="SUPFAM" id="SSF51735">
    <property type="entry name" value="NAD(P)-binding Rossmann-fold domains"/>
    <property type="match status" value="1"/>
</dbReference>
<dbReference type="PANTHER" id="PTHR43491">
    <property type="entry name" value="UDP-N-ACETYL-D-MANNOSAMINE DEHYDROGENASE"/>
    <property type="match status" value="1"/>
</dbReference>
<comment type="caution">
    <text evidence="5">The sequence shown here is derived from an EMBL/GenBank/DDBJ whole genome shotgun (WGS) entry which is preliminary data.</text>
</comment>
<dbReference type="InterPro" id="IPR001732">
    <property type="entry name" value="UDP-Glc/GDP-Man_DH_N"/>
</dbReference>
<dbReference type="SUPFAM" id="SSF52413">
    <property type="entry name" value="UDP-glucose/GDP-mannose dehydrogenase C-terminal domain"/>
    <property type="match status" value="1"/>
</dbReference>
<dbReference type="InterPro" id="IPR017476">
    <property type="entry name" value="UDP-Glc/GDP-Man"/>
</dbReference>
<dbReference type="SMART" id="SM00984">
    <property type="entry name" value="UDPG_MGDP_dh_C"/>
    <property type="match status" value="1"/>
</dbReference>
<organism evidence="5">
    <name type="scientific">hydrocarbon metagenome</name>
    <dbReference type="NCBI Taxonomy" id="938273"/>
    <lineage>
        <taxon>unclassified sequences</taxon>
        <taxon>metagenomes</taxon>
        <taxon>ecological metagenomes</taxon>
    </lineage>
</organism>
<comment type="similarity">
    <text evidence="1">Belongs to the UDP-glucose/GDP-mannose dehydrogenase family.</text>
</comment>
<feature type="domain" description="UDP-glucose/GDP-mannose dehydrogenase C-terminal" evidence="4">
    <location>
        <begin position="354"/>
        <end position="453"/>
    </location>
</feature>
<reference evidence="5" key="1">
    <citation type="journal article" date="2015" name="Proc. Natl. Acad. Sci. U.S.A.">
        <title>Networks of energetic and metabolic interactions define dynamics in microbial communities.</title>
        <authorList>
            <person name="Embree M."/>
            <person name="Liu J.K."/>
            <person name="Al-Bassam M.M."/>
            <person name="Zengler K."/>
        </authorList>
    </citation>
    <scope>NUCLEOTIDE SEQUENCE</scope>
</reference>
<proteinExistence type="inferred from homology"/>
<dbReference type="SUPFAM" id="SSF48179">
    <property type="entry name" value="6-phosphogluconate dehydrogenase C-terminal domain-like"/>
    <property type="match status" value="1"/>
</dbReference>
<sequence length="481" mass="51764">MTELLASLLRKRGPIRRIGVVGMGYVGIPAAALFADVPAYEHVLGFQRDSPTSGYKIGMLNRGESPLDADEPGLGDLIRRVVKAGKFRCTHDFSGIAGLDAVTIAIQTPFLNPQDLEPDLTPLADGLRQVGRHLSEGTLVVLESTITPGTTCGLAREILESESGLTAGEEFALAHAPERVMVGRLLRNIREHDRVVGGIDAASTARAIELYTPVLAGGRIIPMTATAAEVTKTAENALRDLQIAAINQLALYCEAMGVNVYDVREGIASLKGEGITRGVLWPGAGVGGHCLTKDTWHLERGVKILGGKAGGPSGSPSLFSISRAVNDYMPHHMRDLTLQGLQRAGIPAAGATVALLGWAFIRNSGDARNTPAEPYRNLMLSAGARVRVHDPYVEDYPGIEFERDLDEALRGADAVAIFTAHDIYRRLNPDLLYSLCGRHRRPVIVDGRNLVDPDAFIESGCVYLGVGRGDRNRHPLKEQSR</sequence>
<dbReference type="NCBIfam" id="TIGR03026">
    <property type="entry name" value="NDP-sugDHase"/>
    <property type="match status" value="1"/>
</dbReference>
<dbReference type="GO" id="GO:0016628">
    <property type="term" value="F:oxidoreductase activity, acting on the CH-CH group of donors, NAD or NADP as acceptor"/>
    <property type="evidence" value="ECO:0007669"/>
    <property type="project" value="InterPro"/>
</dbReference>
<protein>
    <submittedName>
        <fullName evidence="5">Udp-glucose dehydrogenase</fullName>
        <ecNumber evidence="5">1.1.1.22</ecNumber>
    </submittedName>
</protein>
<dbReference type="GO" id="GO:0051287">
    <property type="term" value="F:NAD binding"/>
    <property type="evidence" value="ECO:0007669"/>
    <property type="project" value="InterPro"/>
</dbReference>
<evidence type="ECO:0000256" key="3">
    <source>
        <dbReference type="ARBA" id="ARBA00023027"/>
    </source>
</evidence>
<dbReference type="InterPro" id="IPR036291">
    <property type="entry name" value="NAD(P)-bd_dom_sf"/>
</dbReference>
<dbReference type="GO" id="GO:0000271">
    <property type="term" value="P:polysaccharide biosynthetic process"/>
    <property type="evidence" value="ECO:0007669"/>
    <property type="project" value="InterPro"/>
</dbReference>
<evidence type="ECO:0000256" key="2">
    <source>
        <dbReference type="ARBA" id="ARBA00023002"/>
    </source>
</evidence>
<dbReference type="InterPro" id="IPR014027">
    <property type="entry name" value="UDP-Glc/GDP-Man_DH_C"/>
</dbReference>
<dbReference type="Pfam" id="PF03721">
    <property type="entry name" value="UDPG_MGDP_dh_N"/>
    <property type="match status" value="1"/>
</dbReference>
<keyword evidence="2 5" id="KW-0560">Oxidoreductase</keyword>
<dbReference type="EMBL" id="LNQE01001243">
    <property type="protein sequence ID" value="KUG19933.1"/>
    <property type="molecule type" value="Genomic_DNA"/>
</dbReference>
<dbReference type="EC" id="1.1.1.22" evidence="5"/>
<dbReference type="Pfam" id="PF03720">
    <property type="entry name" value="UDPG_MGDP_dh_C"/>
    <property type="match status" value="1"/>
</dbReference>
<dbReference type="InterPro" id="IPR014026">
    <property type="entry name" value="UDP-Glc/GDP-Man_DH_dimer"/>
</dbReference>
<evidence type="ECO:0000313" key="5">
    <source>
        <dbReference type="EMBL" id="KUG19933.1"/>
    </source>
</evidence>
<dbReference type="Gene3D" id="3.40.50.720">
    <property type="entry name" value="NAD(P)-binding Rossmann-like Domain"/>
    <property type="match status" value="2"/>
</dbReference>
<gene>
    <name evidence="5" type="ORF">ASZ90_010326</name>
</gene>
<dbReference type="GO" id="GO:0003979">
    <property type="term" value="F:UDP-glucose 6-dehydrogenase activity"/>
    <property type="evidence" value="ECO:0007669"/>
    <property type="project" value="UniProtKB-EC"/>
</dbReference>
<evidence type="ECO:0000256" key="1">
    <source>
        <dbReference type="ARBA" id="ARBA00006601"/>
    </source>
</evidence>
<keyword evidence="3" id="KW-0520">NAD</keyword>
<dbReference type="InterPro" id="IPR008927">
    <property type="entry name" value="6-PGluconate_DH-like_C_sf"/>
</dbReference>
<dbReference type="InterPro" id="IPR036220">
    <property type="entry name" value="UDP-Glc/GDP-Man_DH_C_sf"/>
</dbReference>
<dbReference type="Pfam" id="PF00984">
    <property type="entry name" value="UDPG_MGDP_dh"/>
    <property type="match status" value="1"/>
</dbReference>
<name>A0A0W8FGA5_9ZZZZ</name>
<dbReference type="PIRSF" id="PIRSF500136">
    <property type="entry name" value="UDP_ManNAc_DH"/>
    <property type="match status" value="1"/>
</dbReference>
<dbReference type="PANTHER" id="PTHR43491:SF2">
    <property type="entry name" value="UDP-N-ACETYL-D-MANNOSAMINE DEHYDROGENASE"/>
    <property type="match status" value="1"/>
</dbReference>
<dbReference type="PIRSF" id="PIRSF000124">
    <property type="entry name" value="UDPglc_GDPman_dh"/>
    <property type="match status" value="1"/>
</dbReference>
<dbReference type="InterPro" id="IPR028359">
    <property type="entry name" value="UDP_ManNAc/GlcNAc_DH"/>
</dbReference>